<dbReference type="InterPro" id="IPR000653">
    <property type="entry name" value="DegT/StrS_aminotransferase"/>
</dbReference>
<keyword evidence="2 3" id="KW-0663">Pyridoxal phosphate</keyword>
<dbReference type="AlphaFoldDB" id="A0AAU9DEV0"/>
<reference evidence="4 5" key="1">
    <citation type="submission" date="2022-11" db="EMBL/GenBank/DDBJ databases">
        <title>Haliovirga abyssi gen. nov., sp. nov., a mesophilic fermentative bacterium isolated from the Iheya North hydrothermal field and the proposal of Haliovirgaceae fam. nov.</title>
        <authorList>
            <person name="Miyazaki U."/>
            <person name="Tame A."/>
            <person name="Miyazaki J."/>
            <person name="Takai K."/>
            <person name="Sawayama S."/>
            <person name="Kitajima M."/>
            <person name="Okamoto A."/>
            <person name="Nakagawa S."/>
        </authorList>
    </citation>
    <scope>NUCLEOTIDE SEQUENCE [LARGE SCALE GENOMIC DNA]</scope>
    <source>
        <strain evidence="4 5">IC12</strain>
    </source>
</reference>
<dbReference type="GO" id="GO:0030170">
    <property type="term" value="F:pyridoxal phosphate binding"/>
    <property type="evidence" value="ECO:0007669"/>
    <property type="project" value="TreeGrafter"/>
</dbReference>
<feature type="active site" description="Proton acceptor" evidence="1">
    <location>
        <position position="183"/>
    </location>
</feature>
<dbReference type="InterPro" id="IPR015424">
    <property type="entry name" value="PyrdxlP-dep_Trfase"/>
</dbReference>
<evidence type="ECO:0000256" key="1">
    <source>
        <dbReference type="PIRSR" id="PIRSR000390-1"/>
    </source>
</evidence>
<organism evidence="4 5">
    <name type="scientific">Haliovirga abyssi</name>
    <dbReference type="NCBI Taxonomy" id="2996794"/>
    <lineage>
        <taxon>Bacteria</taxon>
        <taxon>Fusobacteriati</taxon>
        <taxon>Fusobacteriota</taxon>
        <taxon>Fusobacteriia</taxon>
        <taxon>Fusobacteriales</taxon>
        <taxon>Haliovirgaceae</taxon>
        <taxon>Haliovirga</taxon>
    </lineage>
</organism>
<protein>
    <submittedName>
        <fullName evidence="4">UDP-4-amino-4, 6-dideoxy-N-acetyl-beta-L-altrosamine transaminase</fullName>
    </submittedName>
</protein>
<dbReference type="Pfam" id="PF01041">
    <property type="entry name" value="DegT_DnrJ_EryC1"/>
    <property type="match status" value="1"/>
</dbReference>
<dbReference type="RefSeq" id="WP_307904823.1">
    <property type="nucleotide sequence ID" value="NZ_AP027059.1"/>
</dbReference>
<keyword evidence="5" id="KW-1185">Reference proteome</keyword>
<dbReference type="NCBIfam" id="TIGR03588">
    <property type="entry name" value="PseC"/>
    <property type="match status" value="1"/>
</dbReference>
<evidence type="ECO:0000256" key="3">
    <source>
        <dbReference type="RuleBase" id="RU004508"/>
    </source>
</evidence>
<comment type="similarity">
    <text evidence="3">Belongs to the DegT/DnrJ/EryC1 family.</text>
</comment>
<dbReference type="KEGG" id="haby:HLVA_04510"/>
<gene>
    <name evidence="4" type="ORF">HLVA_04510</name>
</gene>
<proteinExistence type="inferred from homology"/>
<evidence type="ECO:0000313" key="5">
    <source>
        <dbReference type="Proteomes" id="UP001321582"/>
    </source>
</evidence>
<sequence>MEKKYGYGKQWIFEEDINEVVKVLKSDFLTQGPKVEEFEKKIADYIGTKYAVVFSNGTAALHGAYFAGGLKKDDEVITTPITFLATSNAAIYLGGIPKFVDIDINSYNIDVNKIEEKITNKTKMIVPVSYGGYPVNILKIKDIAKKYNLIVIEDAAHALGATRNGIKVGKEADMTMFSFHPIKHITTGEGGVIVTDNKDYFEKLKIFRNHGIVKDKKKLINIGEEWYYEMQYLGYNYRMTDFQAALGVSQLKKIDNFVKRRREIANIYGEAFKNIDNIKLPPDSEKNKNVYHLYPILVDKRDELYRELKKVGINCQINYIPIYKQPYYKEKFEYNIDEFKNSELFYLKELSIPMYPKLKDEDINYIIEIIIEKIKKL</sequence>
<accession>A0AAU9DEV0</accession>
<dbReference type="Gene3D" id="3.90.1150.10">
    <property type="entry name" value="Aspartate Aminotransferase, domain 1"/>
    <property type="match status" value="1"/>
</dbReference>
<dbReference type="PIRSF" id="PIRSF000390">
    <property type="entry name" value="PLP_StrS"/>
    <property type="match status" value="1"/>
</dbReference>
<dbReference type="InterPro" id="IPR020026">
    <property type="entry name" value="PseC"/>
</dbReference>
<dbReference type="InterPro" id="IPR015422">
    <property type="entry name" value="PyrdxlP-dep_Trfase_small"/>
</dbReference>
<name>A0AAU9DEV0_9FUSO</name>
<dbReference type="InterPro" id="IPR015421">
    <property type="entry name" value="PyrdxlP-dep_Trfase_major"/>
</dbReference>
<evidence type="ECO:0000313" key="4">
    <source>
        <dbReference type="EMBL" id="BDU49882.1"/>
    </source>
</evidence>
<dbReference type="GO" id="GO:0000271">
    <property type="term" value="P:polysaccharide biosynthetic process"/>
    <property type="evidence" value="ECO:0007669"/>
    <property type="project" value="TreeGrafter"/>
</dbReference>
<dbReference type="PANTHER" id="PTHR30244:SF34">
    <property type="entry name" value="DTDP-4-AMINO-4,6-DIDEOXYGALACTOSE TRANSAMINASE"/>
    <property type="match status" value="1"/>
</dbReference>
<dbReference type="Proteomes" id="UP001321582">
    <property type="component" value="Chromosome"/>
</dbReference>
<dbReference type="EMBL" id="AP027059">
    <property type="protein sequence ID" value="BDU49882.1"/>
    <property type="molecule type" value="Genomic_DNA"/>
</dbReference>
<feature type="modified residue" description="N6-(pyridoxal phosphate)lysine" evidence="2">
    <location>
        <position position="183"/>
    </location>
</feature>
<dbReference type="GO" id="GO:0008483">
    <property type="term" value="F:transaminase activity"/>
    <property type="evidence" value="ECO:0007669"/>
    <property type="project" value="TreeGrafter"/>
</dbReference>
<dbReference type="PANTHER" id="PTHR30244">
    <property type="entry name" value="TRANSAMINASE"/>
    <property type="match status" value="1"/>
</dbReference>
<dbReference type="Gene3D" id="3.40.640.10">
    <property type="entry name" value="Type I PLP-dependent aspartate aminotransferase-like (Major domain)"/>
    <property type="match status" value="1"/>
</dbReference>
<dbReference type="SUPFAM" id="SSF53383">
    <property type="entry name" value="PLP-dependent transferases"/>
    <property type="match status" value="1"/>
</dbReference>
<evidence type="ECO:0000256" key="2">
    <source>
        <dbReference type="PIRSR" id="PIRSR000390-2"/>
    </source>
</evidence>
<dbReference type="CDD" id="cd00616">
    <property type="entry name" value="AHBA_syn"/>
    <property type="match status" value="1"/>
</dbReference>